<evidence type="ECO:0000313" key="2">
    <source>
        <dbReference type="Proteomes" id="UP000324639"/>
    </source>
</evidence>
<dbReference type="Proteomes" id="UP000324639">
    <property type="component" value="Chromosome Bgt_-02"/>
</dbReference>
<proteinExistence type="predicted"/>
<reference evidence="1 2" key="1">
    <citation type="submission" date="2018-08" db="EMBL/GenBank/DDBJ databases">
        <authorList>
            <person name="Muller C M."/>
        </authorList>
    </citation>
    <scope>NUCLEOTIDE SEQUENCE [LARGE SCALE GENOMIC DNA]</scope>
</reference>
<sequence>MSLTSKAPPGFGVLVSEFLSS</sequence>
<gene>
    <name evidence="1" type="ORF">BGT96224V316_LOCUS818</name>
</gene>
<accession>A0A9X9L8J2</accession>
<name>A0A9X9L8J2_BLUGR</name>
<protein>
    <submittedName>
        <fullName evidence="1">Bgt-50487</fullName>
    </submittedName>
</protein>
<dbReference type="EMBL" id="LR026985">
    <property type="protein sequence ID" value="VCU39563.1"/>
    <property type="molecule type" value="Genomic_DNA"/>
</dbReference>
<dbReference type="AlphaFoldDB" id="A0A9X9L8J2"/>
<evidence type="ECO:0000313" key="1">
    <source>
        <dbReference type="EMBL" id="VCU39563.1"/>
    </source>
</evidence>
<organism evidence="1 2">
    <name type="scientific">Blumeria graminis f. sp. tritici</name>
    <dbReference type="NCBI Taxonomy" id="62690"/>
    <lineage>
        <taxon>Eukaryota</taxon>
        <taxon>Fungi</taxon>
        <taxon>Dikarya</taxon>
        <taxon>Ascomycota</taxon>
        <taxon>Pezizomycotina</taxon>
        <taxon>Leotiomycetes</taxon>
        <taxon>Erysiphales</taxon>
        <taxon>Erysiphaceae</taxon>
        <taxon>Blumeria</taxon>
    </lineage>
</organism>
<keyword evidence="2" id="KW-1185">Reference proteome</keyword>